<feature type="non-terminal residue" evidence="11">
    <location>
        <position position="1"/>
    </location>
</feature>
<dbReference type="Pfam" id="PF07406">
    <property type="entry name" value="NICE-3"/>
    <property type="match status" value="1"/>
</dbReference>
<protein>
    <submittedName>
        <fullName evidence="11">Uncharacterized protein</fullName>
    </submittedName>
</protein>
<evidence type="ECO:0000256" key="5">
    <source>
        <dbReference type="ARBA" id="ARBA00022692"/>
    </source>
</evidence>
<dbReference type="GO" id="GO:0005739">
    <property type="term" value="C:mitochondrion"/>
    <property type="evidence" value="ECO:0007669"/>
    <property type="project" value="UniProtKB-SubCell"/>
</dbReference>
<reference evidence="11 12" key="1">
    <citation type="submission" date="2019-07" db="EMBL/GenBank/DDBJ databases">
        <authorList>
            <person name="Jastrzebski P J."/>
            <person name="Paukszto L."/>
            <person name="Jastrzebski P J."/>
        </authorList>
    </citation>
    <scope>NUCLEOTIDE SEQUENCE [LARGE SCALE GENOMIC DNA]</scope>
    <source>
        <strain evidence="11 12">WMS-il1</strain>
    </source>
</reference>
<dbReference type="GO" id="GO:0016020">
    <property type="term" value="C:membrane"/>
    <property type="evidence" value="ECO:0007669"/>
    <property type="project" value="UniProtKB-SubCell"/>
</dbReference>
<comment type="subcellular location">
    <subcellularLocation>
        <location evidence="4">Golgi apparatus</location>
    </subcellularLocation>
    <subcellularLocation>
        <location evidence="2">Membrane</location>
        <topology evidence="2">Single-pass membrane protein</topology>
    </subcellularLocation>
    <subcellularLocation>
        <location evidence="3">Mitochondrion</location>
    </subcellularLocation>
</comment>
<dbReference type="EMBL" id="CABIJS010000177">
    <property type="protein sequence ID" value="VUZ45429.1"/>
    <property type="molecule type" value="Genomic_DNA"/>
</dbReference>
<evidence type="ECO:0000256" key="7">
    <source>
        <dbReference type="ARBA" id="ARBA00023034"/>
    </source>
</evidence>
<evidence type="ECO:0000256" key="3">
    <source>
        <dbReference type="ARBA" id="ARBA00004173"/>
    </source>
</evidence>
<gene>
    <name evidence="11" type="ORF">WMSIL1_LOCUS5441</name>
</gene>
<evidence type="ECO:0000256" key="4">
    <source>
        <dbReference type="ARBA" id="ARBA00004555"/>
    </source>
</evidence>
<keyword evidence="7" id="KW-0333">Golgi apparatus</keyword>
<evidence type="ECO:0000256" key="1">
    <source>
        <dbReference type="ARBA" id="ARBA00002620"/>
    </source>
</evidence>
<sequence>GQTIALSLFLVLVAIGAIILIGIFIVIKRSIARRKSRIGRIVYTPVGNGAPKFWKQLINSQINSTVKVRTEPRVFCPSKSNLQNDASERNLGFQFRAKTVDLFIDLKEKIMELYPYFEAPPVRSIRDFLMSACSEAMLPKPNRELVESYCELYNRARHDPGAYTDVDYLRFLEIHDQLLKSYVLVFFIGNL</sequence>
<evidence type="ECO:0000256" key="9">
    <source>
        <dbReference type="ARBA" id="ARBA00023136"/>
    </source>
</evidence>
<evidence type="ECO:0000256" key="10">
    <source>
        <dbReference type="SAM" id="Phobius"/>
    </source>
</evidence>
<evidence type="ECO:0000256" key="2">
    <source>
        <dbReference type="ARBA" id="ARBA00004167"/>
    </source>
</evidence>
<keyword evidence="6 10" id="KW-1133">Transmembrane helix</keyword>
<organism evidence="11 12">
    <name type="scientific">Hymenolepis diminuta</name>
    <name type="common">Rat tapeworm</name>
    <dbReference type="NCBI Taxonomy" id="6216"/>
    <lineage>
        <taxon>Eukaryota</taxon>
        <taxon>Metazoa</taxon>
        <taxon>Spiralia</taxon>
        <taxon>Lophotrochozoa</taxon>
        <taxon>Platyhelminthes</taxon>
        <taxon>Cestoda</taxon>
        <taxon>Eucestoda</taxon>
        <taxon>Cyclophyllidea</taxon>
        <taxon>Hymenolepididae</taxon>
        <taxon>Hymenolepis</taxon>
    </lineage>
</organism>
<evidence type="ECO:0000256" key="8">
    <source>
        <dbReference type="ARBA" id="ARBA00023128"/>
    </source>
</evidence>
<evidence type="ECO:0000313" key="12">
    <source>
        <dbReference type="Proteomes" id="UP000321570"/>
    </source>
</evidence>
<keyword evidence="12" id="KW-1185">Reference proteome</keyword>
<feature type="transmembrane region" description="Helical" evidence="10">
    <location>
        <begin position="6"/>
        <end position="27"/>
    </location>
</feature>
<keyword evidence="9 10" id="KW-0472">Membrane</keyword>
<proteinExistence type="predicted"/>
<keyword evidence="5 10" id="KW-0812">Transmembrane</keyword>
<dbReference type="InterPro" id="IPR010876">
    <property type="entry name" value="C1orf43"/>
</dbReference>
<evidence type="ECO:0000313" key="11">
    <source>
        <dbReference type="EMBL" id="VUZ45429.1"/>
    </source>
</evidence>
<dbReference type="PANTHER" id="PTHR21425:SF2">
    <property type="entry name" value="PROTEIN C1ORF43"/>
    <property type="match status" value="1"/>
</dbReference>
<dbReference type="Proteomes" id="UP000321570">
    <property type="component" value="Unassembled WGS sequence"/>
</dbReference>
<dbReference type="AlphaFoldDB" id="A0A564YEQ3"/>
<dbReference type="PANTHER" id="PTHR21425">
    <property type="entry name" value="NICE-3"/>
    <property type="match status" value="1"/>
</dbReference>
<evidence type="ECO:0000256" key="6">
    <source>
        <dbReference type="ARBA" id="ARBA00022989"/>
    </source>
</evidence>
<comment type="function">
    <text evidence="1">General regulator of phagocytosis. Required to uptake Gram negative bacterium by macrophages.</text>
</comment>
<accession>A0A564YEQ3</accession>
<dbReference type="GO" id="GO:0005794">
    <property type="term" value="C:Golgi apparatus"/>
    <property type="evidence" value="ECO:0007669"/>
    <property type="project" value="UniProtKB-SubCell"/>
</dbReference>
<name>A0A564YEQ3_HYMDI</name>
<keyword evidence="8" id="KW-0496">Mitochondrion</keyword>